<name>A0A0C9R1R8_9HYME</name>
<keyword evidence="1" id="KW-0812">Transmembrane</keyword>
<organism evidence="2">
    <name type="scientific">Fopius arisanus</name>
    <dbReference type="NCBI Taxonomy" id="64838"/>
    <lineage>
        <taxon>Eukaryota</taxon>
        <taxon>Metazoa</taxon>
        <taxon>Ecdysozoa</taxon>
        <taxon>Arthropoda</taxon>
        <taxon>Hexapoda</taxon>
        <taxon>Insecta</taxon>
        <taxon>Pterygota</taxon>
        <taxon>Neoptera</taxon>
        <taxon>Endopterygota</taxon>
        <taxon>Hymenoptera</taxon>
        <taxon>Apocrita</taxon>
        <taxon>Ichneumonoidea</taxon>
        <taxon>Braconidae</taxon>
        <taxon>Opiinae</taxon>
        <taxon>Fopius</taxon>
    </lineage>
</organism>
<sequence>PQAPEIMSQTQSNIKMTAHFMFGQMFLGTCMIIVVLSCGVITVEADDEVPAFFLKIAKNVPRIGRSDKYHEYFLKQAKNVPRMGKREDYDQMVESFYDREPFAQRQRRMVNHASTSGLDSSAWGHFPLAIEGPPELWRALASYANDRYGTSGVNEINNDVWSRDKRSTPASP</sequence>
<keyword evidence="1" id="KW-0472">Membrane</keyword>
<protein>
    <submittedName>
        <fullName evidence="2">ORF c17059_g1_i1|g.8389 c17059_g1_i1|m.8389 type:5prime_partial len:173 (-) protein</fullName>
    </submittedName>
</protein>
<proteinExistence type="predicted"/>
<reference evidence="2" key="1">
    <citation type="submission" date="2015-01" db="EMBL/GenBank/DDBJ databases">
        <title>Transcriptome Assembly of Fopius arisanus.</title>
        <authorList>
            <person name="Geib S."/>
        </authorList>
    </citation>
    <scope>NUCLEOTIDE SEQUENCE</scope>
</reference>
<gene>
    <name evidence="2" type="ORF">g.8389</name>
</gene>
<dbReference type="EMBL" id="GBYB01000791">
    <property type="protein sequence ID" value="JAG70558.1"/>
    <property type="molecule type" value="Transcribed_RNA"/>
</dbReference>
<accession>A0A0C9R1R8</accession>
<evidence type="ECO:0000313" key="2">
    <source>
        <dbReference type="EMBL" id="JAG70558.1"/>
    </source>
</evidence>
<feature type="transmembrane region" description="Helical" evidence="1">
    <location>
        <begin position="20"/>
        <end position="43"/>
    </location>
</feature>
<evidence type="ECO:0000256" key="1">
    <source>
        <dbReference type="SAM" id="Phobius"/>
    </source>
</evidence>
<keyword evidence="1" id="KW-1133">Transmembrane helix</keyword>
<dbReference type="AlphaFoldDB" id="A0A0C9R1R8"/>
<feature type="non-terminal residue" evidence="2">
    <location>
        <position position="1"/>
    </location>
</feature>